<gene>
    <name evidence="3" type="ORF">CAMP_LOCUS17770</name>
</gene>
<feature type="compositionally biased region" description="Polar residues" evidence="2">
    <location>
        <begin position="91"/>
        <end position="103"/>
    </location>
</feature>
<dbReference type="PANTHER" id="PTHR14826:SF14">
    <property type="entry name" value="ANGIOMOTIN_C DOMAIN-CONTAINING PROTEIN"/>
    <property type="match status" value="1"/>
</dbReference>
<evidence type="ECO:0000256" key="1">
    <source>
        <dbReference type="SAM" id="Coils"/>
    </source>
</evidence>
<dbReference type="GO" id="GO:0030036">
    <property type="term" value="P:actin cytoskeleton organization"/>
    <property type="evidence" value="ECO:0007669"/>
    <property type="project" value="TreeGrafter"/>
</dbReference>
<dbReference type="EMBL" id="CANHGI010000006">
    <property type="protein sequence ID" value="CAI5455133.1"/>
    <property type="molecule type" value="Genomic_DNA"/>
</dbReference>
<feature type="compositionally biased region" description="Gly residues" evidence="2">
    <location>
        <begin position="506"/>
        <end position="516"/>
    </location>
</feature>
<dbReference type="OrthoDB" id="5974715at2759"/>
<dbReference type="GO" id="GO:0005923">
    <property type="term" value="C:bicellular tight junction"/>
    <property type="evidence" value="ECO:0007669"/>
    <property type="project" value="TreeGrafter"/>
</dbReference>
<dbReference type="Proteomes" id="UP001152747">
    <property type="component" value="Unassembled WGS sequence"/>
</dbReference>
<keyword evidence="4" id="KW-1185">Reference proteome</keyword>
<reference evidence="3" key="1">
    <citation type="submission" date="2022-11" db="EMBL/GenBank/DDBJ databases">
        <authorList>
            <person name="Kikuchi T."/>
        </authorList>
    </citation>
    <scope>NUCLEOTIDE SEQUENCE</scope>
    <source>
        <strain evidence="3">PS1010</strain>
    </source>
</reference>
<proteinExistence type="predicted"/>
<name>A0A9P1J1F2_9PELO</name>
<comment type="caution">
    <text evidence="3">The sequence shown here is derived from an EMBL/GenBank/DDBJ whole genome shotgun (WGS) entry which is preliminary data.</text>
</comment>
<feature type="region of interest" description="Disordered" evidence="2">
    <location>
        <begin position="90"/>
        <end position="121"/>
    </location>
</feature>
<sequence>MRKKAKRTSREGKMNRIDVIDPRSMDSTDQRRVHAVQPTPMYQGETKILDSLLKEAHMNTNLKSAGMVPMPVKEDGERKLHQMLEKYQNEMKMQQQRPAPSNSRKPDMQGRPSPISHSQPCLIASGSRTSLVQHDAASSSMSTSAYIRRSSASGDQVLEVPVNMSNSNNNRNVSSNQKLIQSLRDENIHLKKELEAIKRSLSKLQQIEFSYGRLEKEYEFLSNERKKQENLELNAIIQLEKTVKKLTLERDELQIRLEKSSTEPSMVASLMLNEIQQRENFLSCKERQKLEIEAQNQTLEELRNHITMLEKALTNSRERLAKREEKCEELTNQILQSEELKKQLTEIWEEQQRRELMIEAERAQWEMEKTQLLMQLQKDSTLTGSLKRTSTPGSTEDIMRMRKNIQTKDDKISYLEKCVVDLKRTLNDETERRKSTLTTIADSFEARIKRLEDEKLERDQIISELKQEREKYGTIIIEKNSDQEAMNRMEEIRQKIQERKKKGRIGVPGGLCGISSGGASEHYRSTSGSSHLHRRSSSGQNEQEYVLTHQKSSIINNNSSSANLTDN</sequence>
<dbReference type="GO" id="GO:0030334">
    <property type="term" value="P:regulation of cell migration"/>
    <property type="evidence" value="ECO:0007669"/>
    <property type="project" value="TreeGrafter"/>
</dbReference>
<organism evidence="3 4">
    <name type="scientific">Caenorhabditis angaria</name>
    <dbReference type="NCBI Taxonomy" id="860376"/>
    <lineage>
        <taxon>Eukaryota</taxon>
        <taxon>Metazoa</taxon>
        <taxon>Ecdysozoa</taxon>
        <taxon>Nematoda</taxon>
        <taxon>Chromadorea</taxon>
        <taxon>Rhabditida</taxon>
        <taxon>Rhabditina</taxon>
        <taxon>Rhabditomorpha</taxon>
        <taxon>Rhabditoidea</taxon>
        <taxon>Rhabditidae</taxon>
        <taxon>Peloderinae</taxon>
        <taxon>Caenorhabditis</taxon>
    </lineage>
</organism>
<dbReference type="AlphaFoldDB" id="A0A9P1J1F2"/>
<dbReference type="GO" id="GO:0031410">
    <property type="term" value="C:cytoplasmic vesicle"/>
    <property type="evidence" value="ECO:0007669"/>
    <property type="project" value="TreeGrafter"/>
</dbReference>
<feature type="region of interest" description="Disordered" evidence="2">
    <location>
        <begin position="498"/>
        <end position="544"/>
    </location>
</feature>
<keyword evidence="1" id="KW-0175">Coiled coil</keyword>
<protein>
    <submittedName>
        <fullName evidence="3">Uncharacterized protein</fullName>
    </submittedName>
</protein>
<evidence type="ECO:0000313" key="4">
    <source>
        <dbReference type="Proteomes" id="UP001152747"/>
    </source>
</evidence>
<dbReference type="InterPro" id="IPR051747">
    <property type="entry name" value="Angiomotin-like"/>
</dbReference>
<accession>A0A9P1J1F2</accession>
<dbReference type="PANTHER" id="PTHR14826">
    <property type="entry name" value="ANGIOMOTIN"/>
    <property type="match status" value="1"/>
</dbReference>
<evidence type="ECO:0000256" key="2">
    <source>
        <dbReference type="SAM" id="MobiDB-lite"/>
    </source>
</evidence>
<dbReference type="GO" id="GO:0005886">
    <property type="term" value="C:plasma membrane"/>
    <property type="evidence" value="ECO:0007669"/>
    <property type="project" value="TreeGrafter"/>
</dbReference>
<feature type="coiled-coil region" evidence="1">
    <location>
        <begin position="180"/>
        <end position="347"/>
    </location>
</feature>
<evidence type="ECO:0000313" key="3">
    <source>
        <dbReference type="EMBL" id="CAI5455133.1"/>
    </source>
</evidence>